<sequence>MILCLEIKHNETVEKKRERLLRALCIYLNEDLSSLFKEYLDSDGCAAQRDLEQVVFGIYSIDAEGGDATTISADVGIVTEGVEVLHDLGDIASACALLMGVIYAMNLNRKRSLRCFRKSSSSWMLPDTQPRYRCLKTNCMSEPTLST</sequence>
<name>A0A7J6CRD0_9TELE</name>
<reference evidence="1 2" key="1">
    <citation type="submission" date="2020-04" db="EMBL/GenBank/DDBJ databases">
        <title>Chromosome-level genome assembly of a cyprinid fish Onychostoma macrolepis by integration of Nanopore Sequencing, Bionano and Hi-C technology.</title>
        <authorList>
            <person name="Wang D."/>
        </authorList>
    </citation>
    <scope>NUCLEOTIDE SEQUENCE [LARGE SCALE GENOMIC DNA]</scope>
    <source>
        <strain evidence="1">SWU-2019</strain>
        <tissue evidence="1">Muscle</tissue>
    </source>
</reference>
<evidence type="ECO:0000313" key="2">
    <source>
        <dbReference type="Proteomes" id="UP000579812"/>
    </source>
</evidence>
<gene>
    <name evidence="1" type="ORF">G5714_010218</name>
</gene>
<dbReference type="EMBL" id="JAAMOB010000009">
    <property type="protein sequence ID" value="KAF4109145.1"/>
    <property type="molecule type" value="Genomic_DNA"/>
</dbReference>
<dbReference type="AlphaFoldDB" id="A0A7J6CRD0"/>
<evidence type="ECO:0000313" key="1">
    <source>
        <dbReference type="EMBL" id="KAF4109145.1"/>
    </source>
</evidence>
<accession>A0A7J6CRD0</accession>
<organism evidence="1 2">
    <name type="scientific">Onychostoma macrolepis</name>
    <dbReference type="NCBI Taxonomy" id="369639"/>
    <lineage>
        <taxon>Eukaryota</taxon>
        <taxon>Metazoa</taxon>
        <taxon>Chordata</taxon>
        <taxon>Craniata</taxon>
        <taxon>Vertebrata</taxon>
        <taxon>Euteleostomi</taxon>
        <taxon>Actinopterygii</taxon>
        <taxon>Neopterygii</taxon>
        <taxon>Teleostei</taxon>
        <taxon>Ostariophysi</taxon>
        <taxon>Cypriniformes</taxon>
        <taxon>Cyprinidae</taxon>
        <taxon>Acrossocheilinae</taxon>
        <taxon>Onychostoma</taxon>
    </lineage>
</organism>
<comment type="caution">
    <text evidence="1">The sequence shown here is derived from an EMBL/GenBank/DDBJ whole genome shotgun (WGS) entry which is preliminary data.</text>
</comment>
<protein>
    <submittedName>
        <fullName evidence="1">Uncharacterized protein</fullName>
    </submittedName>
</protein>
<proteinExistence type="predicted"/>
<keyword evidence="2" id="KW-1185">Reference proteome</keyword>
<dbReference type="Proteomes" id="UP000579812">
    <property type="component" value="Unassembled WGS sequence"/>
</dbReference>